<dbReference type="Proteomes" id="UP000646659">
    <property type="component" value="Unassembled WGS sequence"/>
</dbReference>
<dbReference type="Pfam" id="PF19305">
    <property type="entry name" value="MmgE_PrpD_C"/>
    <property type="match status" value="1"/>
</dbReference>
<dbReference type="Gene3D" id="3.30.1330.120">
    <property type="entry name" value="2-methylcitrate dehydratase PrpD"/>
    <property type="match status" value="1"/>
</dbReference>
<dbReference type="PANTHER" id="PTHR16943">
    <property type="entry name" value="2-METHYLCITRATE DEHYDRATASE-RELATED"/>
    <property type="match status" value="1"/>
</dbReference>
<dbReference type="RefSeq" id="WP_192962132.1">
    <property type="nucleotide sequence ID" value="NZ_QKOF01000006.1"/>
</dbReference>
<dbReference type="InterPro" id="IPR042183">
    <property type="entry name" value="MmgE/PrpD_sf_1"/>
</dbReference>
<sequence>MGRFITITVIFKGKIVGSMMTRKLAEFVSSLSYSDIPGDAIEMARICFLDFLGVAMRGSSERSGLMALRAMGKGSGGATIIGHGRGDAERAALLNGIFAHNLDLDDGHRGAQMHPGSCVIPAALAAAETSGATFRDLITAMVAGYEVAIFMGILANPGHRELGFHTTGTCGTFGAAAAASSIICSDVDAVVNALGIAATQAAGLLESDHAGTMAKHLHPGRAAQSGLISARLASHGFTGAESVIEGDEGFLRAMCRPEGQNINETPEIGAFHIRDVYLKRYPVCRHLHSTLDAAAEIIMENDFSASEIEEVTVSTYRIAAEHDSYSPATVEAVRQSLPVSLAIMLESGELRVEDLEGEVCREMASRIRIEVDPALEELRNMRPSRVTVRLRNGDVLTAYRELPRGEPEEPYTWDDIVEKFRELNPGYDTERLEVTGEADQEPVTEVMLELLGG</sequence>
<dbReference type="InterPro" id="IPR042188">
    <property type="entry name" value="MmgE/PrpD_sf_2"/>
</dbReference>
<dbReference type="InterPro" id="IPR045337">
    <property type="entry name" value="MmgE_PrpD_C"/>
</dbReference>
<dbReference type="Pfam" id="PF03972">
    <property type="entry name" value="MmgE_PrpD_N"/>
    <property type="match status" value="1"/>
</dbReference>
<gene>
    <name evidence="4" type="ORF">DNK57_06295</name>
</gene>
<dbReference type="EMBL" id="QKOF01000006">
    <property type="protein sequence ID" value="MBE2900406.1"/>
    <property type="molecule type" value="Genomic_DNA"/>
</dbReference>
<evidence type="ECO:0000259" key="2">
    <source>
        <dbReference type="Pfam" id="PF03972"/>
    </source>
</evidence>
<dbReference type="InterPro" id="IPR045336">
    <property type="entry name" value="MmgE_PrpD_N"/>
</dbReference>
<comment type="similarity">
    <text evidence="1">Belongs to the PrpD family.</text>
</comment>
<dbReference type="PANTHER" id="PTHR16943:SF8">
    <property type="entry name" value="2-METHYLCITRATE DEHYDRATASE"/>
    <property type="match status" value="1"/>
</dbReference>
<dbReference type="Gene3D" id="1.10.4100.10">
    <property type="entry name" value="2-methylcitrate dehydratase PrpD"/>
    <property type="match status" value="1"/>
</dbReference>
<evidence type="ECO:0000259" key="3">
    <source>
        <dbReference type="Pfam" id="PF19305"/>
    </source>
</evidence>
<dbReference type="GO" id="GO:0016829">
    <property type="term" value="F:lyase activity"/>
    <property type="evidence" value="ECO:0007669"/>
    <property type="project" value="InterPro"/>
</dbReference>
<dbReference type="InterPro" id="IPR036148">
    <property type="entry name" value="MmgE/PrpD_sf"/>
</dbReference>
<name>A0A842YM01_METTF</name>
<dbReference type="SUPFAM" id="SSF103378">
    <property type="entry name" value="2-methylcitrate dehydratase PrpD"/>
    <property type="match status" value="1"/>
</dbReference>
<proteinExistence type="inferred from homology"/>
<evidence type="ECO:0000313" key="5">
    <source>
        <dbReference type="Proteomes" id="UP000646659"/>
    </source>
</evidence>
<protein>
    <submittedName>
        <fullName evidence="4">MmgE/PrpD family protein</fullName>
    </submittedName>
</protein>
<dbReference type="InterPro" id="IPR005656">
    <property type="entry name" value="MmgE_PrpD"/>
</dbReference>
<organism evidence="4 5">
    <name type="scientific">Methanothermobacter thermautotrophicus</name>
    <name type="common">Methanobacterium thermoformicicum</name>
    <dbReference type="NCBI Taxonomy" id="145262"/>
    <lineage>
        <taxon>Archaea</taxon>
        <taxon>Methanobacteriati</taxon>
        <taxon>Methanobacteriota</taxon>
        <taxon>Methanomada group</taxon>
        <taxon>Methanobacteria</taxon>
        <taxon>Methanobacteriales</taxon>
        <taxon>Methanobacteriaceae</taxon>
        <taxon>Methanothermobacter</taxon>
    </lineage>
</organism>
<comment type="caution">
    <text evidence="4">The sequence shown here is derived from an EMBL/GenBank/DDBJ whole genome shotgun (WGS) entry which is preliminary data.</text>
</comment>
<accession>A0A842YM01</accession>
<dbReference type="AlphaFoldDB" id="A0A842YM01"/>
<evidence type="ECO:0000256" key="1">
    <source>
        <dbReference type="ARBA" id="ARBA00006174"/>
    </source>
</evidence>
<dbReference type="OrthoDB" id="43639at2157"/>
<feature type="domain" description="MmgE/PrpD N-terminal" evidence="2">
    <location>
        <begin position="22"/>
        <end position="258"/>
    </location>
</feature>
<evidence type="ECO:0000313" key="4">
    <source>
        <dbReference type="EMBL" id="MBE2900406.1"/>
    </source>
</evidence>
<reference evidence="4" key="1">
    <citation type="submission" date="2018-06" db="EMBL/GenBank/DDBJ databases">
        <title>Draft genome sequence of Methanothermobacter thermautotrophicus Strain WHS, a thermophilic, hydrogenotrophic methanogen isolated from Washburn Hot Springs in Yellowstone National Park, USA.</title>
        <authorList>
            <person name="Mckay L.J."/>
            <person name="Klingelsmith K."/>
            <person name="Inskeep W.P."/>
            <person name="Fields M.W."/>
        </authorList>
    </citation>
    <scope>NUCLEOTIDE SEQUENCE</scope>
    <source>
        <strain evidence="4">WHS</strain>
    </source>
</reference>
<feature type="domain" description="MmgE/PrpD C-terminal" evidence="3">
    <location>
        <begin position="281"/>
        <end position="428"/>
    </location>
</feature>